<dbReference type="GO" id="GO:0046872">
    <property type="term" value="F:metal ion binding"/>
    <property type="evidence" value="ECO:0007669"/>
    <property type="project" value="UniProtKB-KW"/>
</dbReference>
<dbReference type="Pfam" id="PF00149">
    <property type="entry name" value="Metallophos"/>
    <property type="match status" value="1"/>
</dbReference>
<dbReference type="InterPro" id="IPR029052">
    <property type="entry name" value="Metallo-depent_PP-like"/>
</dbReference>
<evidence type="ECO:0000259" key="5">
    <source>
        <dbReference type="SMART" id="SM00156"/>
    </source>
</evidence>
<proteinExistence type="predicted"/>
<feature type="domain" description="Serine/threonine specific protein phosphatases" evidence="5">
    <location>
        <begin position="1"/>
        <end position="169"/>
    </location>
</feature>
<keyword evidence="2" id="KW-0479">Metal-binding</keyword>
<dbReference type="SMART" id="SM00156">
    <property type="entry name" value="PP2Ac"/>
    <property type="match status" value="1"/>
</dbReference>
<keyword evidence="4" id="KW-1133">Transmembrane helix</keyword>
<dbReference type="InterPro" id="IPR004843">
    <property type="entry name" value="Calcineurin-like_PHP"/>
</dbReference>
<gene>
    <name evidence="7" type="primary">LOC115228718</name>
</gene>
<feature type="transmembrane region" description="Helical" evidence="4">
    <location>
        <begin position="130"/>
        <end position="153"/>
    </location>
</feature>
<evidence type="ECO:0000256" key="2">
    <source>
        <dbReference type="ARBA" id="ARBA00022723"/>
    </source>
</evidence>
<keyword evidence="3" id="KW-0464">Manganese</keyword>
<dbReference type="Gene3D" id="3.60.21.10">
    <property type="match status" value="1"/>
</dbReference>
<dbReference type="Proteomes" id="UP000515154">
    <property type="component" value="Unplaced"/>
</dbReference>
<protein>
    <submittedName>
        <fullName evidence="7">Serine/threonine-protein phosphatase 5-like</fullName>
    </submittedName>
</protein>
<dbReference type="KEGG" id="osn:115228718"/>
<keyword evidence="6" id="KW-1185">Reference proteome</keyword>
<keyword evidence="4" id="KW-0472">Membrane</keyword>
<evidence type="ECO:0000256" key="4">
    <source>
        <dbReference type="SAM" id="Phobius"/>
    </source>
</evidence>
<dbReference type="PANTHER" id="PTHR45668">
    <property type="entry name" value="SERINE/THREONINE-PROTEIN PHOSPHATASE 5-RELATED"/>
    <property type="match status" value="1"/>
</dbReference>
<accession>A0A6P7TYU3</accession>
<evidence type="ECO:0000256" key="1">
    <source>
        <dbReference type="ARBA" id="ARBA00001936"/>
    </source>
</evidence>
<dbReference type="InterPro" id="IPR051134">
    <property type="entry name" value="PPP_phosphatase"/>
</dbReference>
<comment type="cofactor">
    <cofactor evidence="1">
        <name>Mn(2+)</name>
        <dbReference type="ChEBI" id="CHEBI:29035"/>
    </cofactor>
</comment>
<dbReference type="AlphaFoldDB" id="A0A6P7TYU3"/>
<evidence type="ECO:0000313" key="7">
    <source>
        <dbReference type="RefSeq" id="XP_029655100.1"/>
    </source>
</evidence>
<keyword evidence="4" id="KW-0812">Transmembrane</keyword>
<evidence type="ECO:0000313" key="6">
    <source>
        <dbReference type="Proteomes" id="UP000515154"/>
    </source>
</evidence>
<dbReference type="RefSeq" id="XP_029655100.1">
    <property type="nucleotide sequence ID" value="XM_029799240.2"/>
</dbReference>
<dbReference type="PRINTS" id="PR00114">
    <property type="entry name" value="STPHPHTASE"/>
</dbReference>
<dbReference type="SUPFAM" id="SSF56300">
    <property type="entry name" value="Metallo-dependent phosphatases"/>
    <property type="match status" value="1"/>
</dbReference>
<organism evidence="6 7">
    <name type="scientific">Octopus sinensis</name>
    <name type="common">East Asian common octopus</name>
    <dbReference type="NCBI Taxonomy" id="2607531"/>
    <lineage>
        <taxon>Eukaryota</taxon>
        <taxon>Metazoa</taxon>
        <taxon>Spiralia</taxon>
        <taxon>Lophotrochozoa</taxon>
        <taxon>Mollusca</taxon>
        <taxon>Cephalopoda</taxon>
        <taxon>Coleoidea</taxon>
        <taxon>Octopodiformes</taxon>
        <taxon>Octopoda</taxon>
        <taxon>Incirrata</taxon>
        <taxon>Octopodidae</taxon>
        <taxon>Octopus</taxon>
    </lineage>
</organism>
<dbReference type="InterPro" id="IPR006186">
    <property type="entry name" value="Ser/Thr-sp_prot-phosphatase"/>
</dbReference>
<evidence type="ECO:0000256" key="3">
    <source>
        <dbReference type="ARBA" id="ARBA00023211"/>
    </source>
</evidence>
<dbReference type="PANTHER" id="PTHR45668:SF5">
    <property type="entry name" value="SERINE_THREONINE-PROTEIN PHOSPHATASE 5"/>
    <property type="match status" value="1"/>
</dbReference>
<dbReference type="GO" id="GO:0016787">
    <property type="term" value="F:hydrolase activity"/>
    <property type="evidence" value="ECO:0007669"/>
    <property type="project" value="InterPro"/>
</dbReference>
<name>A0A6P7TYU3_9MOLL</name>
<reference evidence="7" key="1">
    <citation type="submission" date="2025-08" db="UniProtKB">
        <authorList>
            <consortium name="RefSeq"/>
        </authorList>
    </citation>
    <scope>IDENTIFICATION</scope>
</reference>
<sequence>MNQMYGFEGEVKHKYNSDLMMSFTNLFNNLPLAYLIDQQVFVVHGGLSSTDTTIEDIKNIKRVCQPPDQVMSDLLWSDPQVCEGVGESKRGVGIQFGPDVTKRFLETNQLRYIIRSHEVKEKGYDIEHDSACITIFSAPNYWFVGLVMLVTLWAIWGRILHSHTMISVLSFLLSLLWWE</sequence>
<feature type="transmembrane region" description="Helical" evidence="4">
    <location>
        <begin position="159"/>
        <end position="178"/>
    </location>
</feature>